<accession>A0A165VJP3</accession>
<name>A0A165VJP3_9AGAM</name>
<dbReference type="AlphaFoldDB" id="A0A165VJP3"/>
<dbReference type="EMBL" id="KV425553">
    <property type="protein sequence ID" value="KZT29769.1"/>
    <property type="molecule type" value="Genomic_DNA"/>
</dbReference>
<protein>
    <submittedName>
        <fullName evidence="2">Uncharacterized protein</fullName>
    </submittedName>
</protein>
<sequence length="106" mass="11748">MQLRKLGSSSWLQEIKVTCVKVYAKEWQSYSKRGALRVCTTCVLSASSKFQCLKDTDKSCFCCRLLYNQPDFVRIESLHAKLEAANSTSSRSSTANLISLNSAGVA</sequence>
<keyword evidence="3" id="KW-1185">Reference proteome</keyword>
<evidence type="ECO:0000313" key="3">
    <source>
        <dbReference type="Proteomes" id="UP000076761"/>
    </source>
</evidence>
<proteinExistence type="predicted"/>
<feature type="region of interest" description="Disordered" evidence="1">
    <location>
        <begin position="86"/>
        <end position="106"/>
    </location>
</feature>
<evidence type="ECO:0000256" key="1">
    <source>
        <dbReference type="SAM" id="MobiDB-lite"/>
    </source>
</evidence>
<dbReference type="InParanoid" id="A0A165VJP3"/>
<evidence type="ECO:0000313" key="2">
    <source>
        <dbReference type="EMBL" id="KZT29769.1"/>
    </source>
</evidence>
<organism evidence="2 3">
    <name type="scientific">Neolentinus lepideus HHB14362 ss-1</name>
    <dbReference type="NCBI Taxonomy" id="1314782"/>
    <lineage>
        <taxon>Eukaryota</taxon>
        <taxon>Fungi</taxon>
        <taxon>Dikarya</taxon>
        <taxon>Basidiomycota</taxon>
        <taxon>Agaricomycotina</taxon>
        <taxon>Agaricomycetes</taxon>
        <taxon>Gloeophyllales</taxon>
        <taxon>Gloeophyllaceae</taxon>
        <taxon>Neolentinus</taxon>
    </lineage>
</organism>
<reference evidence="2 3" key="1">
    <citation type="journal article" date="2016" name="Mol. Biol. Evol.">
        <title>Comparative Genomics of Early-Diverging Mushroom-Forming Fungi Provides Insights into the Origins of Lignocellulose Decay Capabilities.</title>
        <authorList>
            <person name="Nagy L.G."/>
            <person name="Riley R."/>
            <person name="Tritt A."/>
            <person name="Adam C."/>
            <person name="Daum C."/>
            <person name="Floudas D."/>
            <person name="Sun H."/>
            <person name="Yadav J.S."/>
            <person name="Pangilinan J."/>
            <person name="Larsson K.H."/>
            <person name="Matsuura K."/>
            <person name="Barry K."/>
            <person name="Labutti K."/>
            <person name="Kuo R."/>
            <person name="Ohm R.A."/>
            <person name="Bhattacharya S.S."/>
            <person name="Shirouzu T."/>
            <person name="Yoshinaga Y."/>
            <person name="Martin F.M."/>
            <person name="Grigoriev I.V."/>
            <person name="Hibbett D.S."/>
        </authorList>
    </citation>
    <scope>NUCLEOTIDE SEQUENCE [LARGE SCALE GENOMIC DNA]</scope>
    <source>
        <strain evidence="2 3">HHB14362 ss-1</strain>
    </source>
</reference>
<dbReference type="Proteomes" id="UP000076761">
    <property type="component" value="Unassembled WGS sequence"/>
</dbReference>
<feature type="compositionally biased region" description="Low complexity" evidence="1">
    <location>
        <begin position="86"/>
        <end position="100"/>
    </location>
</feature>
<gene>
    <name evidence="2" type="ORF">NEOLEDRAFT_1127594</name>
</gene>